<name>A0AAV4X799_9ARAC</name>
<keyword evidence="2" id="KW-1185">Reference proteome</keyword>
<protein>
    <submittedName>
        <fullName evidence="1">Uncharacterized protein</fullName>
    </submittedName>
</protein>
<reference evidence="1 2" key="1">
    <citation type="submission" date="2021-06" db="EMBL/GenBank/DDBJ databases">
        <title>Caerostris darwini draft genome.</title>
        <authorList>
            <person name="Kono N."/>
            <person name="Arakawa K."/>
        </authorList>
    </citation>
    <scope>NUCLEOTIDE SEQUENCE [LARGE SCALE GENOMIC DNA]</scope>
</reference>
<sequence length="140" mass="16109">MESPNNFGGCLSGGISESKNFPSSPFSFLKEQNNFDPGDFARHFMMEERVSLSWQPVVTCLVEVRDGSWNFRRWKKGPRCHGNHALMEVRKGSWNFRRNVRTFRLMGFCICRATNQQFSITNIVFGTFSAIQVCCSVFPH</sequence>
<proteinExistence type="predicted"/>
<organism evidence="1 2">
    <name type="scientific">Caerostris darwini</name>
    <dbReference type="NCBI Taxonomy" id="1538125"/>
    <lineage>
        <taxon>Eukaryota</taxon>
        <taxon>Metazoa</taxon>
        <taxon>Ecdysozoa</taxon>
        <taxon>Arthropoda</taxon>
        <taxon>Chelicerata</taxon>
        <taxon>Arachnida</taxon>
        <taxon>Araneae</taxon>
        <taxon>Araneomorphae</taxon>
        <taxon>Entelegynae</taxon>
        <taxon>Araneoidea</taxon>
        <taxon>Araneidae</taxon>
        <taxon>Caerostris</taxon>
    </lineage>
</organism>
<evidence type="ECO:0000313" key="2">
    <source>
        <dbReference type="Proteomes" id="UP001054837"/>
    </source>
</evidence>
<dbReference type="EMBL" id="BPLQ01015729">
    <property type="protein sequence ID" value="GIY91161.1"/>
    <property type="molecule type" value="Genomic_DNA"/>
</dbReference>
<dbReference type="Proteomes" id="UP001054837">
    <property type="component" value="Unassembled WGS sequence"/>
</dbReference>
<dbReference type="AlphaFoldDB" id="A0AAV4X799"/>
<gene>
    <name evidence="1" type="ORF">CDAR_444141</name>
</gene>
<comment type="caution">
    <text evidence="1">The sequence shown here is derived from an EMBL/GenBank/DDBJ whole genome shotgun (WGS) entry which is preliminary data.</text>
</comment>
<evidence type="ECO:0000313" key="1">
    <source>
        <dbReference type="EMBL" id="GIY91161.1"/>
    </source>
</evidence>
<accession>A0AAV4X799</accession>